<dbReference type="Proteomes" id="UP001300348">
    <property type="component" value="Chromosome"/>
</dbReference>
<evidence type="ECO:0000313" key="3">
    <source>
        <dbReference type="Proteomes" id="UP001300348"/>
    </source>
</evidence>
<sequence length="84" mass="10072">MAFHILMFKKEENEISAQYLYMSTTSRHSEMEHGLFEINKENGDVTLVRLADYDEQKHFFQRASFKIFKHWKNGELPEEAEWAS</sequence>
<reference evidence="2 3" key="1">
    <citation type="journal article" date="2023" name="Access Microbiol">
        <title>The genome of a steinernematid-associated Pseudomonas piscis bacterium encodes the biosynthesis of insect toxins.</title>
        <authorList>
            <person name="Awori R.M."/>
            <person name="Hendre P."/>
            <person name="Amugune N.O."/>
        </authorList>
    </citation>
    <scope>NUCLEOTIDE SEQUENCE [LARGE SCALE GENOMIC DNA]</scope>
    <source>
        <strain evidence="2 3">97</strain>
    </source>
</reference>
<dbReference type="GeneID" id="88857263"/>
<evidence type="ECO:0000313" key="2">
    <source>
        <dbReference type="EMBL" id="WNH01457.1"/>
    </source>
</evidence>
<dbReference type="RefSeq" id="WP_189761415.1">
    <property type="nucleotide sequence ID" value="NZ_CAWPOC010000177.1"/>
</dbReference>
<name>A0ABY9XFU5_9GAMM</name>
<dbReference type="EMBL" id="CP133647">
    <property type="protein sequence ID" value="WNH01451.1"/>
    <property type="molecule type" value="Genomic_DNA"/>
</dbReference>
<proteinExistence type="predicted"/>
<evidence type="ECO:0000313" key="1">
    <source>
        <dbReference type="EMBL" id="WNH01451.1"/>
    </source>
</evidence>
<gene>
    <name evidence="1" type="ORF">QL112_016825</name>
    <name evidence="2" type="ORF">QL112_016860</name>
</gene>
<protein>
    <submittedName>
        <fullName evidence="2">Uncharacterized protein</fullName>
    </submittedName>
</protein>
<organism evidence="2 3">
    <name type="scientific">Xenorhabdus griffiniae</name>
    <dbReference type="NCBI Taxonomy" id="351672"/>
    <lineage>
        <taxon>Bacteria</taxon>
        <taxon>Pseudomonadati</taxon>
        <taxon>Pseudomonadota</taxon>
        <taxon>Gammaproteobacteria</taxon>
        <taxon>Enterobacterales</taxon>
        <taxon>Morganellaceae</taxon>
        <taxon>Xenorhabdus</taxon>
    </lineage>
</organism>
<accession>A0ABY9XFU5</accession>
<keyword evidence="3" id="KW-1185">Reference proteome</keyword>
<dbReference type="EMBL" id="CP133647">
    <property type="protein sequence ID" value="WNH01457.1"/>
    <property type="molecule type" value="Genomic_DNA"/>
</dbReference>